<reference evidence="2" key="1">
    <citation type="submission" date="2022-11" db="UniProtKB">
        <authorList>
            <consortium name="WormBaseParasite"/>
        </authorList>
    </citation>
    <scope>IDENTIFICATION</scope>
</reference>
<accession>A0A914QEZ6</accession>
<keyword evidence="1" id="KW-1185">Reference proteome</keyword>
<dbReference type="Proteomes" id="UP000887578">
    <property type="component" value="Unplaced"/>
</dbReference>
<proteinExistence type="predicted"/>
<evidence type="ECO:0000313" key="1">
    <source>
        <dbReference type="Proteomes" id="UP000887578"/>
    </source>
</evidence>
<sequence length="96" mass="10463">MQRRVPFAVLLANGDKDATASPGDAPVAIPKIRQYVSQKLLILVDKEASDSYLRLLKTRHFVVGGFATYFSAKQSFVIFEHASNAGALCIGLRAPQ</sequence>
<organism evidence="1 2">
    <name type="scientific">Panagrolaimus davidi</name>
    <dbReference type="NCBI Taxonomy" id="227884"/>
    <lineage>
        <taxon>Eukaryota</taxon>
        <taxon>Metazoa</taxon>
        <taxon>Ecdysozoa</taxon>
        <taxon>Nematoda</taxon>
        <taxon>Chromadorea</taxon>
        <taxon>Rhabditida</taxon>
        <taxon>Tylenchina</taxon>
        <taxon>Panagrolaimomorpha</taxon>
        <taxon>Panagrolaimoidea</taxon>
        <taxon>Panagrolaimidae</taxon>
        <taxon>Panagrolaimus</taxon>
    </lineage>
</organism>
<evidence type="ECO:0000313" key="2">
    <source>
        <dbReference type="WBParaSite" id="PDA_v2.g30380.t1"/>
    </source>
</evidence>
<name>A0A914QEZ6_9BILA</name>
<dbReference type="WBParaSite" id="PDA_v2.g30380.t1">
    <property type="protein sequence ID" value="PDA_v2.g30380.t1"/>
    <property type="gene ID" value="PDA_v2.g30380"/>
</dbReference>
<protein>
    <submittedName>
        <fullName evidence="2">Uncharacterized protein</fullName>
    </submittedName>
</protein>
<dbReference type="AlphaFoldDB" id="A0A914QEZ6"/>